<dbReference type="Proteomes" id="UP000594468">
    <property type="component" value="Chromosome"/>
</dbReference>
<dbReference type="PANTHER" id="PTHR39336">
    <property type="entry name" value="PYRIDOXAMINE PHOSPHATE OXIDASE FAMILY PROTEIN (AFU_ORTHOLOGUE AFUA_6G11440)"/>
    <property type="match status" value="1"/>
</dbReference>
<protein>
    <submittedName>
        <fullName evidence="2">Pyridoxamine 5'-phosphate oxidase family protein</fullName>
    </submittedName>
</protein>
<feature type="domain" description="Pyridoxamine 5'-phosphate oxidase N-terminal" evidence="1">
    <location>
        <begin position="9"/>
        <end position="132"/>
    </location>
</feature>
<organism evidence="2 3">
    <name type="scientific">Phototrophicus methaneseepsis</name>
    <dbReference type="NCBI Taxonomy" id="2710758"/>
    <lineage>
        <taxon>Bacteria</taxon>
        <taxon>Bacillati</taxon>
        <taxon>Chloroflexota</taxon>
        <taxon>Candidatus Thermofontia</taxon>
        <taxon>Phototrophicales</taxon>
        <taxon>Phototrophicaceae</taxon>
        <taxon>Phototrophicus</taxon>
    </lineage>
</organism>
<dbReference type="EMBL" id="CP062983">
    <property type="protein sequence ID" value="QPC82587.1"/>
    <property type="molecule type" value="Genomic_DNA"/>
</dbReference>
<proteinExistence type="predicted"/>
<sequence length="186" mass="20584">MAKFYDSLSDKHQAWIQDQHIFFVATAPLAADGHVNLSPKGHNCLRIFGPNTVAYLDLTGSGNETSAHILENGRVTFMWAAFEGAPNIMRTYGEGEVVLPGTARWDELIPHFELLPGARQIIVNHITKVQTSCGFAVPFFDYKEDRMSLQDFATTKGEDGLVAYRQQKNCESLDGLPTPLGARDKA</sequence>
<evidence type="ECO:0000313" key="3">
    <source>
        <dbReference type="Proteomes" id="UP000594468"/>
    </source>
</evidence>
<dbReference type="SUPFAM" id="SSF50475">
    <property type="entry name" value="FMN-binding split barrel"/>
    <property type="match status" value="1"/>
</dbReference>
<accession>A0A7S8IEH6</accession>
<dbReference type="Gene3D" id="2.30.110.10">
    <property type="entry name" value="Electron Transport, Fmn-binding Protein, Chain A"/>
    <property type="match status" value="1"/>
</dbReference>
<dbReference type="AlphaFoldDB" id="A0A7S8IEH6"/>
<dbReference type="Pfam" id="PF01243">
    <property type="entry name" value="PNPOx_N"/>
    <property type="match status" value="1"/>
</dbReference>
<dbReference type="PANTHER" id="PTHR39336:SF1">
    <property type="entry name" value="PYRIDOXAMINE PHOSPHATE OXIDASE FAMILY PROTEIN (AFU_ORTHOLOGUE AFUA_6G11440)"/>
    <property type="match status" value="1"/>
</dbReference>
<keyword evidence="3" id="KW-1185">Reference proteome</keyword>
<reference evidence="2 3" key="1">
    <citation type="submission" date="2020-02" db="EMBL/GenBank/DDBJ databases">
        <authorList>
            <person name="Zheng R.K."/>
            <person name="Sun C.M."/>
        </authorList>
    </citation>
    <scope>NUCLEOTIDE SEQUENCE [LARGE SCALE GENOMIC DNA]</scope>
    <source>
        <strain evidence="3">rifampicinis</strain>
    </source>
</reference>
<dbReference type="InterPro" id="IPR012349">
    <property type="entry name" value="Split_barrel_FMN-bd"/>
</dbReference>
<evidence type="ECO:0000259" key="1">
    <source>
        <dbReference type="Pfam" id="PF01243"/>
    </source>
</evidence>
<dbReference type="InterPro" id="IPR011576">
    <property type="entry name" value="Pyridox_Oxase_N"/>
</dbReference>
<dbReference type="RefSeq" id="WP_195170656.1">
    <property type="nucleotide sequence ID" value="NZ_CP062983.1"/>
</dbReference>
<gene>
    <name evidence="2" type="ORF">G4Y79_23340</name>
</gene>
<dbReference type="KEGG" id="pmet:G4Y79_23340"/>
<evidence type="ECO:0000313" key="2">
    <source>
        <dbReference type="EMBL" id="QPC82587.1"/>
    </source>
</evidence>
<name>A0A7S8IEH6_9CHLR</name>